<evidence type="ECO:0000256" key="4">
    <source>
        <dbReference type="ARBA" id="ARBA00022692"/>
    </source>
</evidence>
<evidence type="ECO:0000256" key="11">
    <source>
        <dbReference type="PROSITE-ProRule" id="PRU00282"/>
    </source>
</evidence>
<sequence>MSMSDTDWNEMLKVAKLQQQEYYELLPEWTKYTADEYKYLKQNIGYAIFGPPSENKENKDVYIEDKEIGEDGKMKDVTDALYYSSDANNIINMIYKQLLTYGEGRIDEKTIYYGVIYNISFRTKNNLIQVSNSKKFTKRSPEKEKTILDKETTSEKETVLDKKLTSEKEKITNSEKKDTIQIYSTPIFKIRQDSNETCIEKGTWYIDINGRVYKSWTDYIKHNTLPKCTMVLPKDGFYHPNSNYEITEEYSTVCLEILNSPACRIKTSILNLGDIVSTLGSVCGVGLGIASVFTPIGPFVIGATIASGASGIWTTGRSIQNLIDRSSHEQSIVGSAVGLISNSGNVILTKLIKNGSDISNAAKVAYNALILSNLGINGFGVGYQAYCMYQRYQKEGQIHILDMFAEDLIKSTQGKILDEYRSTLRSKHLRRQFNRTKRIAATNNTDKISENAEVIRYINRKIDLQLKNNLNNISTQKTIIFFENGKLIICGVHLLNPMRFVEILIKDDQFSSEKKFLFNNENSDSKDMFFTLKDLLLNLLKNVFLNNNSREDYESEFDNILNDMKYMDNAPNIFILIFEISFTLITQSQFCLEYLSNAVHFIWSYIKESLIQSFCAKLFSDEQMQNKVSEIITILFEHMQEAIKELSPAFKKYIEEYKKDNIKLNIIKEKKKEENEEKKTSNPEKELKKEEYNEEEKKLDVKELEKEEDKEEKKLNVKEELEKEEDKEEKKLDVKEELEKEENKKEKKLTIKEEVKKDEQKLDVEEESKKKESAITSTKEIFKRRRIEERLARERKEKEERERFVKEAAEKKAAEREEIIKQAKRFILYKKPMCRQINQGLLVSECFRELDAQIKFRETLKKIDKDEENAYVNKLKEDIAKYEEETKEKMEKQREKKRNYATELKKQIEEIKNTEATKKKKRFELEKQDQINMTKFLEDIKEYEAQQLQNKKEKLKQFFKEAIEDKKQFDLELKNEDEFEERAIEIYRNAQMRIQKLHKSLKLKEKEEKKQHAQEIYDQFDKYRIILNEKLANEERLLKKAQEEQEENYQMNQKIRKENREKVLKEIKDFQTERLNTKLKQLQEDEDIKMWEMMQRYKTNEFDREVEIEEQKKNWNKKVEYGEEIKKYISEKEEERRQAKLDEDETPIVKKIIDIENKKILDYAEEVVNESKGVRPLYPILKAVKKCKEEMGLLSPKKKEETIVTKPKKKRKTHRNAKFVTEEKICYKKERLPPVFTFINAGLSGMAATCVVHPMDVIKTRIQVQKEKTSIFNVIASIYREESILKFYSGLSAGLLRQATYTTVRLGIYNQLQEYWKSKYATKPNFGTLALMAATAGASGAFIGTPAEVVLVRMTSDGRLPKEQRRNYKNVFNAFVRIAREEGVTTLWRGSVATMGRAVIVNISQLATYSQAKFLIATKMDMPESVELHFLASMLSGFLTTFNSMPFDIAKTRIQTLKGVGKPPGLITMLITITKTEGFLALWKGFWPTYCKIGPHTVLTFIINEQIANLYRWYFM</sequence>
<keyword evidence="7" id="KW-1133">Transmembrane helix</keyword>
<dbReference type="EMBL" id="KZ288210">
    <property type="protein sequence ID" value="PBC32905.1"/>
    <property type="molecule type" value="Genomic_DNA"/>
</dbReference>
<evidence type="ECO:0000256" key="13">
    <source>
        <dbReference type="SAM" id="MobiDB-lite"/>
    </source>
</evidence>
<protein>
    <submittedName>
        <fullName evidence="16">Mitochondrial 2-oxoglutarate/malate carrier protein</fullName>
    </submittedName>
</protein>
<feature type="region of interest" description="Disordered" evidence="13">
    <location>
        <begin position="673"/>
        <end position="692"/>
    </location>
</feature>
<dbReference type="Pfam" id="PF00153">
    <property type="entry name" value="Mito_carr"/>
    <property type="match status" value="3"/>
</dbReference>
<dbReference type="Pfam" id="PF13868">
    <property type="entry name" value="TPH"/>
    <property type="match status" value="1"/>
</dbReference>
<dbReference type="Gene3D" id="1.50.40.10">
    <property type="entry name" value="Mitochondrial carrier domain"/>
    <property type="match status" value="1"/>
</dbReference>
<evidence type="ECO:0000313" key="16">
    <source>
        <dbReference type="EMBL" id="PBC32905.1"/>
    </source>
</evidence>
<dbReference type="STRING" id="94128.A0A2A3EMC0"/>
<feature type="domain" description="DUF4781" evidence="15">
    <location>
        <begin position="186"/>
        <end position="404"/>
    </location>
</feature>
<feature type="repeat" description="Solcar" evidence="11">
    <location>
        <begin position="1324"/>
        <end position="1415"/>
    </location>
</feature>
<gene>
    <name evidence="16" type="ORF">APICC_09531</name>
</gene>
<organism evidence="16 17">
    <name type="scientific">Apis cerana cerana</name>
    <name type="common">Oriental honeybee</name>
    <dbReference type="NCBI Taxonomy" id="94128"/>
    <lineage>
        <taxon>Eukaryota</taxon>
        <taxon>Metazoa</taxon>
        <taxon>Ecdysozoa</taxon>
        <taxon>Arthropoda</taxon>
        <taxon>Hexapoda</taxon>
        <taxon>Insecta</taxon>
        <taxon>Pterygota</taxon>
        <taxon>Neoptera</taxon>
        <taxon>Endopterygota</taxon>
        <taxon>Hymenoptera</taxon>
        <taxon>Apocrita</taxon>
        <taxon>Aculeata</taxon>
        <taxon>Apoidea</taxon>
        <taxon>Anthophila</taxon>
        <taxon>Apidae</taxon>
        <taxon>Apis</taxon>
    </lineage>
</organism>
<keyword evidence="10 11" id="KW-0472">Membrane</keyword>
<feature type="repeat" description="Solcar" evidence="11">
    <location>
        <begin position="1424"/>
        <end position="1510"/>
    </location>
</feature>
<dbReference type="InterPro" id="IPR031962">
    <property type="entry name" value="DUF4781"/>
</dbReference>
<proteinExistence type="inferred from homology"/>
<dbReference type="InterPro" id="IPR050391">
    <property type="entry name" value="Mito_Metabolite_Transporter"/>
</dbReference>
<keyword evidence="5" id="KW-0677">Repeat</keyword>
<reference evidence="16 17" key="1">
    <citation type="submission" date="2014-07" db="EMBL/GenBank/DDBJ databases">
        <title>Genomic and transcriptomic analysis on Apis cerana provide comprehensive insights into honey bee biology.</title>
        <authorList>
            <person name="Diao Q."/>
            <person name="Sun L."/>
            <person name="Zheng H."/>
            <person name="Zheng H."/>
            <person name="Xu S."/>
            <person name="Wang S."/>
            <person name="Zeng Z."/>
            <person name="Hu F."/>
            <person name="Su S."/>
            <person name="Wu J."/>
        </authorList>
    </citation>
    <scope>NUCLEOTIDE SEQUENCE [LARGE SCALE GENOMIC DNA]</scope>
    <source>
        <tissue evidence="16">Pupae without intestine</tissue>
    </source>
</reference>
<dbReference type="InterPro" id="IPR018108">
    <property type="entry name" value="MCP_transmembrane"/>
</dbReference>
<dbReference type="Pfam" id="PF16013">
    <property type="entry name" value="DUF4781"/>
    <property type="match status" value="1"/>
</dbReference>
<evidence type="ECO:0000256" key="3">
    <source>
        <dbReference type="ARBA" id="ARBA00022448"/>
    </source>
</evidence>
<evidence type="ECO:0000256" key="8">
    <source>
        <dbReference type="ARBA" id="ARBA00023054"/>
    </source>
</evidence>
<feature type="coiled-coil region" evidence="12">
    <location>
        <begin position="1118"/>
        <end position="1145"/>
    </location>
</feature>
<dbReference type="InterPro" id="IPR023395">
    <property type="entry name" value="MCP_dom_sf"/>
</dbReference>
<evidence type="ECO:0000256" key="9">
    <source>
        <dbReference type="ARBA" id="ARBA00023128"/>
    </source>
</evidence>
<dbReference type="Proteomes" id="UP000242457">
    <property type="component" value="Unassembled WGS sequence"/>
</dbReference>
<evidence type="ECO:0000256" key="7">
    <source>
        <dbReference type="ARBA" id="ARBA00022989"/>
    </source>
</evidence>
<feature type="domain" description="Trichohyalin-plectin-homology" evidence="14">
    <location>
        <begin position="835"/>
        <end position="1145"/>
    </location>
</feature>
<keyword evidence="6" id="KW-0999">Mitochondrion inner membrane</keyword>
<evidence type="ECO:0000259" key="14">
    <source>
        <dbReference type="Pfam" id="PF13868"/>
    </source>
</evidence>
<keyword evidence="8 12" id="KW-0175">Coiled coil</keyword>
<evidence type="ECO:0000256" key="1">
    <source>
        <dbReference type="ARBA" id="ARBA00004448"/>
    </source>
</evidence>
<evidence type="ECO:0000256" key="12">
    <source>
        <dbReference type="SAM" id="Coils"/>
    </source>
</evidence>
<feature type="coiled-coil region" evidence="12">
    <location>
        <begin position="865"/>
        <end position="921"/>
    </location>
</feature>
<dbReference type="GO" id="GO:0005743">
    <property type="term" value="C:mitochondrial inner membrane"/>
    <property type="evidence" value="ECO:0007669"/>
    <property type="project" value="UniProtKB-SubCell"/>
</dbReference>
<evidence type="ECO:0000313" key="17">
    <source>
        <dbReference type="Proteomes" id="UP000242457"/>
    </source>
</evidence>
<keyword evidence="17" id="KW-1185">Reference proteome</keyword>
<evidence type="ECO:0000259" key="15">
    <source>
        <dbReference type="Pfam" id="PF16013"/>
    </source>
</evidence>
<evidence type="ECO:0000256" key="10">
    <source>
        <dbReference type="ARBA" id="ARBA00023136"/>
    </source>
</evidence>
<accession>A0A2A3EMC0</accession>
<dbReference type="OrthoDB" id="6512497at2759"/>
<keyword evidence="4 11" id="KW-0812">Transmembrane</keyword>
<keyword evidence="9" id="KW-0496">Mitochondrion</keyword>
<dbReference type="PANTHER" id="PTHR45618">
    <property type="entry name" value="MITOCHONDRIAL DICARBOXYLATE CARRIER-RELATED"/>
    <property type="match status" value="1"/>
</dbReference>
<evidence type="ECO:0000256" key="2">
    <source>
        <dbReference type="ARBA" id="ARBA00006375"/>
    </source>
</evidence>
<name>A0A2A3EMC0_APICC</name>
<feature type="repeat" description="Solcar" evidence="11">
    <location>
        <begin position="1232"/>
        <end position="1315"/>
    </location>
</feature>
<keyword evidence="3" id="KW-0813">Transport</keyword>
<dbReference type="PROSITE" id="PS50920">
    <property type="entry name" value="SOLCAR"/>
    <property type="match status" value="3"/>
</dbReference>
<dbReference type="SUPFAM" id="SSF103506">
    <property type="entry name" value="Mitochondrial carrier"/>
    <property type="match status" value="1"/>
</dbReference>
<dbReference type="FunFam" id="1.50.40.10:FF:000009">
    <property type="entry name" value="Mitochondrial 2-oxoglutarate/malate carrier protein"/>
    <property type="match status" value="1"/>
</dbReference>
<evidence type="ECO:0000256" key="5">
    <source>
        <dbReference type="ARBA" id="ARBA00022737"/>
    </source>
</evidence>
<comment type="subcellular location">
    <subcellularLocation>
        <location evidence="1">Mitochondrion inner membrane</location>
        <topology evidence="1">Multi-pass membrane protein</topology>
    </subcellularLocation>
</comment>
<dbReference type="InterPro" id="IPR043597">
    <property type="entry name" value="TPH_dom"/>
</dbReference>
<comment type="similarity">
    <text evidence="2">Belongs to the mitochondrial carrier (TC 2.A.29) family.</text>
</comment>
<feature type="coiled-coil region" evidence="12">
    <location>
        <begin position="945"/>
        <end position="1061"/>
    </location>
</feature>
<evidence type="ECO:0000256" key="6">
    <source>
        <dbReference type="ARBA" id="ARBA00022792"/>
    </source>
</evidence>